<dbReference type="InterPro" id="IPR011701">
    <property type="entry name" value="MFS"/>
</dbReference>
<feature type="transmembrane region" description="Helical" evidence="8">
    <location>
        <begin position="440"/>
        <end position="460"/>
    </location>
</feature>
<evidence type="ECO:0000256" key="5">
    <source>
        <dbReference type="ARBA" id="ARBA00022989"/>
    </source>
</evidence>
<comment type="subcellular location">
    <subcellularLocation>
        <location evidence="1">Membrane</location>
        <topology evidence="1">Multi-pass membrane protein</topology>
    </subcellularLocation>
</comment>
<feature type="transmembrane region" description="Helical" evidence="8">
    <location>
        <begin position="137"/>
        <end position="158"/>
    </location>
</feature>
<dbReference type="GO" id="GO:0005886">
    <property type="term" value="C:plasma membrane"/>
    <property type="evidence" value="ECO:0007669"/>
    <property type="project" value="TreeGrafter"/>
</dbReference>
<feature type="transmembrane region" description="Helical" evidence="8">
    <location>
        <begin position="170"/>
        <end position="195"/>
    </location>
</feature>
<evidence type="ECO:0000256" key="3">
    <source>
        <dbReference type="ARBA" id="ARBA00022448"/>
    </source>
</evidence>
<comment type="caution">
    <text evidence="9">The sequence shown here is derived from an EMBL/GenBank/DDBJ whole genome shotgun (WGS) entry which is preliminary data.</text>
</comment>
<proteinExistence type="inferred from homology"/>
<reference evidence="9 10" key="1">
    <citation type="submission" date="2020-01" db="EMBL/GenBank/DDBJ databases">
        <title>Aspergillus terreus IFO 6365 whole genome shotgun sequence.</title>
        <authorList>
            <person name="Kanamasa S."/>
            <person name="Takahashi H."/>
        </authorList>
    </citation>
    <scope>NUCLEOTIDE SEQUENCE [LARGE SCALE GENOMIC DNA]</scope>
    <source>
        <strain evidence="9 10">IFO 6365</strain>
    </source>
</reference>
<dbReference type="Gene3D" id="1.20.1250.20">
    <property type="entry name" value="MFS general substrate transporter like domains"/>
    <property type="match status" value="1"/>
</dbReference>
<dbReference type="SUPFAM" id="SSF103473">
    <property type="entry name" value="MFS general substrate transporter"/>
    <property type="match status" value="1"/>
</dbReference>
<feature type="transmembrane region" description="Helical" evidence="8">
    <location>
        <begin position="201"/>
        <end position="220"/>
    </location>
</feature>
<keyword evidence="4 8" id="KW-0812">Transmembrane</keyword>
<feature type="transmembrane region" description="Helical" evidence="8">
    <location>
        <begin position="514"/>
        <end position="535"/>
    </location>
</feature>
<dbReference type="EMBL" id="BLJY01000007">
    <property type="protein sequence ID" value="GFF18042.1"/>
    <property type="molecule type" value="Genomic_DNA"/>
</dbReference>
<dbReference type="PANTHER" id="PTHR23501:SF12">
    <property type="entry name" value="MAJOR FACILITATOR SUPERFAMILY (MFS) PROFILE DOMAIN-CONTAINING PROTEIN-RELATED"/>
    <property type="match status" value="1"/>
</dbReference>
<feature type="transmembrane region" description="Helical" evidence="8">
    <location>
        <begin position="377"/>
        <end position="395"/>
    </location>
</feature>
<organism evidence="9 10">
    <name type="scientific">Aspergillus terreus</name>
    <dbReference type="NCBI Taxonomy" id="33178"/>
    <lineage>
        <taxon>Eukaryota</taxon>
        <taxon>Fungi</taxon>
        <taxon>Dikarya</taxon>
        <taxon>Ascomycota</taxon>
        <taxon>Pezizomycotina</taxon>
        <taxon>Eurotiomycetes</taxon>
        <taxon>Eurotiomycetidae</taxon>
        <taxon>Eurotiales</taxon>
        <taxon>Aspergillaceae</taxon>
        <taxon>Aspergillus</taxon>
        <taxon>Aspergillus subgen. Circumdati</taxon>
    </lineage>
</organism>
<evidence type="ECO:0000313" key="10">
    <source>
        <dbReference type="Proteomes" id="UP000452235"/>
    </source>
</evidence>
<feature type="transmembrane region" description="Helical" evidence="8">
    <location>
        <begin position="82"/>
        <end position="100"/>
    </location>
</feature>
<dbReference type="InterPro" id="IPR036259">
    <property type="entry name" value="MFS_trans_sf"/>
</dbReference>
<dbReference type="PROSITE" id="PS50850">
    <property type="entry name" value="MFS"/>
    <property type="match status" value="1"/>
</dbReference>
<feature type="region of interest" description="Disordered" evidence="7">
    <location>
        <begin position="1"/>
        <end position="32"/>
    </location>
</feature>
<feature type="transmembrane region" description="Helical" evidence="8">
    <location>
        <begin position="353"/>
        <end position="370"/>
    </location>
</feature>
<gene>
    <name evidence="9" type="ORF">ATEIFO6365_0007059100</name>
</gene>
<evidence type="ECO:0000256" key="2">
    <source>
        <dbReference type="ARBA" id="ARBA00007520"/>
    </source>
</evidence>
<keyword evidence="5 8" id="KW-1133">Transmembrane helix</keyword>
<accession>A0A5M3Z8Y9</accession>
<keyword evidence="6 8" id="KW-0472">Membrane</keyword>
<keyword evidence="10" id="KW-1185">Reference proteome</keyword>
<feature type="compositionally biased region" description="Polar residues" evidence="7">
    <location>
        <begin position="1"/>
        <end position="13"/>
    </location>
</feature>
<dbReference type="FunFam" id="1.20.1250.20:FF:000429">
    <property type="entry name" value="MFS drug efflux transporter, putative"/>
    <property type="match status" value="1"/>
</dbReference>
<feature type="transmembrane region" description="Helical" evidence="8">
    <location>
        <begin position="313"/>
        <end position="333"/>
    </location>
</feature>
<dbReference type="Pfam" id="PF07690">
    <property type="entry name" value="MFS_1"/>
    <property type="match status" value="1"/>
</dbReference>
<feature type="transmembrane region" description="Helical" evidence="8">
    <location>
        <begin position="241"/>
        <end position="265"/>
    </location>
</feature>
<keyword evidence="3" id="KW-0813">Transport</keyword>
<evidence type="ECO:0000313" key="9">
    <source>
        <dbReference type="EMBL" id="GFF18042.1"/>
    </source>
</evidence>
<dbReference type="Proteomes" id="UP000452235">
    <property type="component" value="Unassembled WGS sequence"/>
</dbReference>
<dbReference type="OrthoDB" id="10021397at2759"/>
<evidence type="ECO:0000256" key="1">
    <source>
        <dbReference type="ARBA" id="ARBA00004141"/>
    </source>
</evidence>
<feature type="compositionally biased region" description="Basic and acidic residues" evidence="7">
    <location>
        <begin position="21"/>
        <end position="31"/>
    </location>
</feature>
<evidence type="ECO:0000256" key="6">
    <source>
        <dbReference type="ARBA" id="ARBA00023136"/>
    </source>
</evidence>
<dbReference type="PANTHER" id="PTHR23501">
    <property type="entry name" value="MAJOR FACILITATOR SUPERFAMILY"/>
    <property type="match status" value="1"/>
</dbReference>
<comment type="similarity">
    <text evidence="2">Belongs to the major facilitator superfamily. TCR/Tet family.</text>
</comment>
<dbReference type="AlphaFoldDB" id="A0A5M3Z8Y9"/>
<feature type="transmembrane region" description="Helical" evidence="8">
    <location>
        <begin position="271"/>
        <end position="292"/>
    </location>
</feature>
<feature type="transmembrane region" description="Helical" evidence="8">
    <location>
        <begin position="42"/>
        <end position="60"/>
    </location>
</feature>
<protein>
    <submittedName>
        <fullName evidence="9">MFS general substrate transporter</fullName>
    </submittedName>
</protein>
<dbReference type="VEuPathDB" id="FungiDB:ATEG_06210"/>
<dbReference type="InterPro" id="IPR020846">
    <property type="entry name" value="MFS_dom"/>
</dbReference>
<dbReference type="GO" id="GO:0022857">
    <property type="term" value="F:transmembrane transporter activity"/>
    <property type="evidence" value="ECO:0007669"/>
    <property type="project" value="InterPro"/>
</dbReference>
<feature type="transmembrane region" description="Helical" evidence="8">
    <location>
        <begin position="407"/>
        <end position="428"/>
    </location>
</feature>
<feature type="transmembrane region" description="Helical" evidence="8">
    <location>
        <begin position="112"/>
        <end position="131"/>
    </location>
</feature>
<evidence type="ECO:0000256" key="4">
    <source>
        <dbReference type="ARBA" id="ARBA00022692"/>
    </source>
</evidence>
<sequence>MSETVTQTETGQRPASARSLGAEEKEARSDEQFQQERTIKGFRWFIVIISILSSVTLYSLDNTIVADIQPQIINTFDELDKLPWLSVAFLVACVATNSIWSKIYSQLNAKWLYLFCVVLFEVGSAMCGAAPTINTLIGGRALAGLGGAGLYVGVMTLLSVNTTKRERPMYIGMTGLTWGVGTVLGPIVGGGFAVSKVGWRWSFYINLFFAAVAIPIYLFMLPSFDPRPGVSYKDRLAQLDYLGTILMIGACVSGVMAINFGGQIYPWDSGQTISCFVVSGVLFIVFGLQQWYCIGTTKENRTFPCQFLARPAFIILFVQTASVATVFFVPIYFVPLFFQFTRNDSAIDAGVRLLPLVCFIVAAMILNGALMSKFGYYMPWYLVGGCLSLVGSVLMYTIKLGTSTANIYGYMIILGVGGGMYAQASFAVAQGKARPREIPVATGFISLAQLTGGTIALAIANSVFLEKASAGIMAVVPDASKETVQSAISGASSSFFQTLDPDVREAVLAAVTHAISQVYILPITGAAMSISLAIFMPREKLFVASDTGDRDGVTPLGAMG</sequence>
<evidence type="ECO:0000256" key="7">
    <source>
        <dbReference type="SAM" id="MobiDB-lite"/>
    </source>
</evidence>
<evidence type="ECO:0000256" key="8">
    <source>
        <dbReference type="SAM" id="Phobius"/>
    </source>
</evidence>
<name>A0A5M3Z8Y9_ASPTE</name>